<dbReference type="PANTHER" id="PTHR47618:SF1">
    <property type="entry name" value="BIFUNCTIONAL OLIGORIBONUCLEASE AND PAP PHOSPHATASE NRNA"/>
    <property type="match status" value="1"/>
</dbReference>
<accession>A0A7C4I8I6</accession>
<dbReference type="SUPFAM" id="SSF64182">
    <property type="entry name" value="DHH phosphoesterases"/>
    <property type="match status" value="1"/>
</dbReference>
<dbReference type="InterPro" id="IPR001667">
    <property type="entry name" value="DDH_dom"/>
</dbReference>
<evidence type="ECO:0000313" key="2">
    <source>
        <dbReference type="EMBL" id="HGL40789.1"/>
    </source>
</evidence>
<dbReference type="Pfam" id="PF01368">
    <property type="entry name" value="DHH"/>
    <property type="match status" value="1"/>
</dbReference>
<organism evidence="3">
    <name type="scientific">Caldiarchaeum subterraneum</name>
    <dbReference type="NCBI Taxonomy" id="311458"/>
    <lineage>
        <taxon>Archaea</taxon>
        <taxon>Nitrososphaerota</taxon>
        <taxon>Candidatus Caldarchaeales</taxon>
        <taxon>Candidatus Caldarchaeaceae</taxon>
        <taxon>Candidatus Caldarchaeum</taxon>
    </lineage>
</organism>
<reference evidence="3" key="1">
    <citation type="journal article" date="2020" name="mSystems">
        <title>Genome- and Community-Level Interaction Insights into Carbon Utilization and Element Cycling Functions of Hydrothermarchaeota in Hydrothermal Sediment.</title>
        <authorList>
            <person name="Zhou Z."/>
            <person name="Liu Y."/>
            <person name="Xu W."/>
            <person name="Pan J."/>
            <person name="Luo Z.H."/>
            <person name="Li M."/>
        </authorList>
    </citation>
    <scope>NUCLEOTIDE SEQUENCE [LARGE SCALE GENOMIC DNA]</scope>
    <source>
        <strain evidence="3">SpSt-613</strain>
        <strain evidence="2">SpSt-669</strain>
    </source>
</reference>
<dbReference type="AlphaFoldDB" id="A0A7C4I8I6"/>
<dbReference type="Gene3D" id="3.90.1640.10">
    <property type="entry name" value="inorganic pyrophosphatase (n-terminal core)"/>
    <property type="match status" value="1"/>
</dbReference>
<name>A0A7C4I8I6_CALS0</name>
<proteinExistence type="predicted"/>
<dbReference type="PANTHER" id="PTHR47618">
    <property type="entry name" value="BIFUNCTIONAL OLIGORIBONUCLEASE AND PAP PHOSPHATASE NRNA"/>
    <property type="match status" value="1"/>
</dbReference>
<dbReference type="InterPro" id="IPR038763">
    <property type="entry name" value="DHH_sf"/>
</dbReference>
<protein>
    <recommendedName>
        <fullName evidence="1">DDH domain-containing protein</fullName>
    </recommendedName>
</protein>
<dbReference type="EMBL" id="DTCM01000051">
    <property type="protein sequence ID" value="HGL40789.1"/>
    <property type="molecule type" value="Genomic_DNA"/>
</dbReference>
<feature type="domain" description="DDH" evidence="1">
    <location>
        <begin position="23"/>
        <end position="165"/>
    </location>
</feature>
<gene>
    <name evidence="3" type="ORF">ENT82_06580</name>
    <name evidence="2" type="ORF">ENU43_03900</name>
</gene>
<evidence type="ECO:0000313" key="3">
    <source>
        <dbReference type="EMBL" id="HGN90772.1"/>
    </source>
</evidence>
<dbReference type="InterPro" id="IPR051319">
    <property type="entry name" value="Oligoribo/pAp-PDE_c-di-AMP_PDE"/>
</dbReference>
<dbReference type="EMBL" id="DTAD01000073">
    <property type="protein sequence ID" value="HGN90772.1"/>
    <property type="molecule type" value="Genomic_DNA"/>
</dbReference>
<sequence length="335" mass="36939">MRDHSFISEVHKTLQHHIRGRRVQVLSHWGGDADSVGSAYVMCRLLTQNYEATEAGFLIPEESALHVKAIMQHLRFEEKPVETPDVYLLVDVGSPHLLGEYKDKVYGSGKPIISIDHHVKTVENSETIALVSPKYLATAEIVYDLVEYLNLVIDKEMAEALFLGMYYDTVRLSIGDEEVASKASKLLQKINPYAVLGMLEPRGDDAERIARLKGLRRATVYRLGDWFVAVSRVNSYLSSVARTLVNAGAHVALVAGEKGEHTILAARGSYDFQKFSGVGLGNDLVNYLLRRFEGDGGGHVGAARLRLKAPVEKVIEEAVKGLSTLLSTPAVELAE</sequence>
<evidence type="ECO:0000259" key="1">
    <source>
        <dbReference type="Pfam" id="PF01368"/>
    </source>
</evidence>
<comment type="caution">
    <text evidence="3">The sequence shown here is derived from an EMBL/GenBank/DDBJ whole genome shotgun (WGS) entry which is preliminary data.</text>
</comment>